<comment type="caution">
    <text evidence="6">The sequence shown here is derived from an EMBL/GenBank/DDBJ whole genome shotgun (WGS) entry which is preliminary data.</text>
</comment>
<dbReference type="InterPro" id="IPR003661">
    <property type="entry name" value="HisK_dim/P_dom"/>
</dbReference>
<dbReference type="PANTHER" id="PTHR43719">
    <property type="entry name" value="TWO-COMPONENT HISTIDINE KINASE"/>
    <property type="match status" value="1"/>
</dbReference>
<dbReference type="Pfam" id="PF02518">
    <property type="entry name" value="HATPase_c"/>
    <property type="match status" value="1"/>
</dbReference>
<dbReference type="InterPro" id="IPR000014">
    <property type="entry name" value="PAS"/>
</dbReference>
<dbReference type="Gene3D" id="3.30.450.20">
    <property type="entry name" value="PAS domain"/>
    <property type="match status" value="2"/>
</dbReference>
<dbReference type="PANTHER" id="PTHR43719:SF60">
    <property type="entry name" value="HISTIDINE KINASE G2"/>
    <property type="match status" value="1"/>
</dbReference>
<gene>
    <name evidence="6" type="ORF">EJ08DRAFT_655137</name>
</gene>
<dbReference type="Gene3D" id="1.10.287.130">
    <property type="match status" value="1"/>
</dbReference>
<dbReference type="PROSITE" id="PS50109">
    <property type="entry name" value="HIS_KIN"/>
    <property type="match status" value="1"/>
</dbReference>
<dbReference type="OrthoDB" id="60033at2759"/>
<dbReference type="Pfam" id="PF08448">
    <property type="entry name" value="PAS_4"/>
    <property type="match status" value="1"/>
</dbReference>
<evidence type="ECO:0000313" key="6">
    <source>
        <dbReference type="EMBL" id="KAF2436987.1"/>
    </source>
</evidence>
<dbReference type="SUPFAM" id="SSF52172">
    <property type="entry name" value="CheY-like"/>
    <property type="match status" value="1"/>
</dbReference>
<feature type="compositionally biased region" description="Polar residues" evidence="3">
    <location>
        <begin position="947"/>
        <end position="960"/>
    </location>
</feature>
<name>A0A9P4U5H0_9PEZI</name>
<dbReference type="GO" id="GO:0000155">
    <property type="term" value="F:phosphorelay sensor kinase activity"/>
    <property type="evidence" value="ECO:0007669"/>
    <property type="project" value="InterPro"/>
</dbReference>
<dbReference type="InterPro" id="IPR001789">
    <property type="entry name" value="Sig_transdc_resp-reg_receiver"/>
</dbReference>
<dbReference type="SUPFAM" id="SSF55785">
    <property type="entry name" value="PYP-like sensor domain (PAS domain)"/>
    <property type="match status" value="2"/>
</dbReference>
<keyword evidence="1 2" id="KW-0597">Phosphoprotein</keyword>
<dbReference type="InterPro" id="IPR004358">
    <property type="entry name" value="Sig_transdc_His_kin-like_C"/>
</dbReference>
<dbReference type="InterPro" id="IPR013656">
    <property type="entry name" value="PAS_4"/>
</dbReference>
<proteinExistence type="predicted"/>
<dbReference type="Gene3D" id="3.40.50.2300">
    <property type="match status" value="1"/>
</dbReference>
<dbReference type="Pfam" id="PF13188">
    <property type="entry name" value="PAS_8"/>
    <property type="match status" value="1"/>
</dbReference>
<dbReference type="InterPro" id="IPR036890">
    <property type="entry name" value="HATPase_C_sf"/>
</dbReference>
<dbReference type="SMART" id="SM00388">
    <property type="entry name" value="HisKA"/>
    <property type="match status" value="1"/>
</dbReference>
<dbReference type="AlphaFoldDB" id="A0A9P4U5H0"/>
<feature type="domain" description="Response regulatory" evidence="5">
    <location>
        <begin position="1003"/>
        <end position="1133"/>
    </location>
</feature>
<dbReference type="InterPro" id="IPR011006">
    <property type="entry name" value="CheY-like_superfamily"/>
</dbReference>
<feature type="region of interest" description="Disordered" evidence="3">
    <location>
        <begin position="1"/>
        <end position="26"/>
    </location>
</feature>
<protein>
    <recommendedName>
        <fullName evidence="8">Histidine kinase</fullName>
    </recommendedName>
</protein>
<evidence type="ECO:0000259" key="4">
    <source>
        <dbReference type="PROSITE" id="PS50109"/>
    </source>
</evidence>
<feature type="modified residue" description="4-aspartylphosphate" evidence="2">
    <location>
        <position position="1062"/>
    </location>
</feature>
<dbReference type="PRINTS" id="PR00344">
    <property type="entry name" value="BCTRLSENSOR"/>
</dbReference>
<dbReference type="Proteomes" id="UP000800235">
    <property type="component" value="Unassembled WGS sequence"/>
</dbReference>
<dbReference type="CDD" id="cd00082">
    <property type="entry name" value="HisKA"/>
    <property type="match status" value="1"/>
</dbReference>
<reference evidence="6" key="1">
    <citation type="journal article" date="2020" name="Stud. Mycol.">
        <title>101 Dothideomycetes genomes: a test case for predicting lifestyles and emergence of pathogens.</title>
        <authorList>
            <person name="Haridas S."/>
            <person name="Albert R."/>
            <person name="Binder M."/>
            <person name="Bloem J."/>
            <person name="Labutti K."/>
            <person name="Salamov A."/>
            <person name="Andreopoulos B."/>
            <person name="Baker S."/>
            <person name="Barry K."/>
            <person name="Bills G."/>
            <person name="Bluhm B."/>
            <person name="Cannon C."/>
            <person name="Castanera R."/>
            <person name="Culley D."/>
            <person name="Daum C."/>
            <person name="Ezra D."/>
            <person name="Gonzalez J."/>
            <person name="Henrissat B."/>
            <person name="Kuo A."/>
            <person name="Liang C."/>
            <person name="Lipzen A."/>
            <person name="Lutzoni F."/>
            <person name="Magnuson J."/>
            <person name="Mondo S."/>
            <person name="Nolan M."/>
            <person name="Ohm R."/>
            <person name="Pangilinan J."/>
            <person name="Park H.-J."/>
            <person name="Ramirez L."/>
            <person name="Alfaro M."/>
            <person name="Sun H."/>
            <person name="Tritt A."/>
            <person name="Yoshinaga Y."/>
            <person name="Zwiers L.-H."/>
            <person name="Turgeon B."/>
            <person name="Goodwin S."/>
            <person name="Spatafora J."/>
            <person name="Crous P."/>
            <person name="Grigoriev I."/>
        </authorList>
    </citation>
    <scope>NUCLEOTIDE SEQUENCE</scope>
    <source>
        <strain evidence="6">CBS 130266</strain>
    </source>
</reference>
<dbReference type="SMART" id="SM00448">
    <property type="entry name" value="REC"/>
    <property type="match status" value="1"/>
</dbReference>
<evidence type="ECO:0000259" key="5">
    <source>
        <dbReference type="PROSITE" id="PS50110"/>
    </source>
</evidence>
<keyword evidence="7" id="KW-1185">Reference proteome</keyword>
<dbReference type="Pfam" id="PF00072">
    <property type="entry name" value="Response_reg"/>
    <property type="match status" value="1"/>
</dbReference>
<dbReference type="Gene3D" id="3.30.565.10">
    <property type="entry name" value="Histidine kinase-like ATPase, C-terminal domain"/>
    <property type="match status" value="1"/>
</dbReference>
<dbReference type="InterPro" id="IPR005467">
    <property type="entry name" value="His_kinase_dom"/>
</dbReference>
<dbReference type="SUPFAM" id="SSF55874">
    <property type="entry name" value="ATPase domain of HSP90 chaperone/DNA topoisomerase II/histidine kinase"/>
    <property type="match status" value="1"/>
</dbReference>
<feature type="region of interest" description="Disordered" evidence="3">
    <location>
        <begin position="941"/>
        <end position="999"/>
    </location>
</feature>
<dbReference type="Pfam" id="PF00512">
    <property type="entry name" value="HisKA"/>
    <property type="match status" value="1"/>
</dbReference>
<dbReference type="SMART" id="SM00387">
    <property type="entry name" value="HATPase_c"/>
    <property type="match status" value="1"/>
</dbReference>
<dbReference type="InterPro" id="IPR050956">
    <property type="entry name" value="2C_system_His_kinase"/>
</dbReference>
<evidence type="ECO:0000313" key="7">
    <source>
        <dbReference type="Proteomes" id="UP000800235"/>
    </source>
</evidence>
<dbReference type="InterPro" id="IPR003594">
    <property type="entry name" value="HATPase_dom"/>
</dbReference>
<dbReference type="InterPro" id="IPR036097">
    <property type="entry name" value="HisK_dim/P_sf"/>
</dbReference>
<dbReference type="CDD" id="cd17546">
    <property type="entry name" value="REC_hyHK_CKI1_RcsC-like"/>
    <property type="match status" value="1"/>
</dbReference>
<dbReference type="SUPFAM" id="SSF47384">
    <property type="entry name" value="Homodimeric domain of signal transducing histidine kinase"/>
    <property type="match status" value="1"/>
</dbReference>
<feature type="domain" description="Histidine kinase" evidence="4">
    <location>
        <begin position="657"/>
        <end position="938"/>
    </location>
</feature>
<dbReference type="SMART" id="SM00091">
    <property type="entry name" value="PAS"/>
    <property type="match status" value="2"/>
</dbReference>
<dbReference type="PROSITE" id="PS50110">
    <property type="entry name" value="RESPONSE_REGULATORY"/>
    <property type="match status" value="1"/>
</dbReference>
<organism evidence="6 7">
    <name type="scientific">Tothia fuscella</name>
    <dbReference type="NCBI Taxonomy" id="1048955"/>
    <lineage>
        <taxon>Eukaryota</taxon>
        <taxon>Fungi</taxon>
        <taxon>Dikarya</taxon>
        <taxon>Ascomycota</taxon>
        <taxon>Pezizomycotina</taxon>
        <taxon>Dothideomycetes</taxon>
        <taxon>Pleosporomycetidae</taxon>
        <taxon>Venturiales</taxon>
        <taxon>Cylindrosympodiaceae</taxon>
        <taxon>Tothia</taxon>
    </lineage>
</organism>
<evidence type="ECO:0000256" key="2">
    <source>
        <dbReference type="PROSITE-ProRule" id="PRU00169"/>
    </source>
</evidence>
<dbReference type="InterPro" id="IPR035965">
    <property type="entry name" value="PAS-like_dom_sf"/>
</dbReference>
<feature type="compositionally biased region" description="Polar residues" evidence="3">
    <location>
        <begin position="970"/>
        <end position="999"/>
    </location>
</feature>
<evidence type="ECO:0000256" key="1">
    <source>
        <dbReference type="ARBA" id="ARBA00022553"/>
    </source>
</evidence>
<evidence type="ECO:0008006" key="8">
    <source>
        <dbReference type="Google" id="ProtNLM"/>
    </source>
</evidence>
<evidence type="ECO:0000256" key="3">
    <source>
        <dbReference type="SAM" id="MobiDB-lite"/>
    </source>
</evidence>
<dbReference type="EMBL" id="MU007009">
    <property type="protein sequence ID" value="KAF2436987.1"/>
    <property type="molecule type" value="Genomic_DNA"/>
</dbReference>
<dbReference type="CDD" id="cd00130">
    <property type="entry name" value="PAS"/>
    <property type="match status" value="2"/>
</dbReference>
<accession>A0A9P4U5H0</accession>
<sequence>MIENLHEPTTPPPKQRKNLDWTRNPPPPDLTITPFQQFVRDVDWTKSPLGPMDSWCDQLRFMVLLVIADPQPSFLSWGETGLAEMWDPFVKLIHGQEKTGLAEMDYNKVIFVTRRGFLEECYFSWKWVPIIGPEGFAVGSHVTCHENTMECINERRSRLIVDLNARISAADPSYSSLWNAFVHGLESNDFDIPIAMVYTNFGTPLGTPTGNASTFMLEATVGIAQDHKCASNIVNLDHDHALVYSFHKARNTHKHIILSGADGSLPADIFEDLPWRGFGIPITELVICPIKVGAEVVAFFVVGLNPRRRYNAHYENFLNRIIQVVAPKLSSIMLAQERDRRATAIREAAFERAILASKLREDIIKKFVDRAPICLCITDINNSVIYANDSWYNFTGRSIQDRSPMQWLETILIEDRPILEEAWVKLAVEKIPWTFQIRSRQPFTRESDRGGRMETRFKTGWCAAYPDLDENGDVISVMVIIVDISELKWTEEQMLVQSKDLKQSELKYRQFATHAPIGVIRMSVDGQVEFANGAWEVIFDMSPSDIGKIMPCLHAISLVDRQNFMNFFDGIKRSKALSTVEMRLAKPWTMGAQAGFLAQPTWILVSGYAELSANGQVENIVCWAIDISAQKATLQDANAKMEEAVLQKTRQENFMDMISHEIRNPLSAVLACAEEIMDTISSYCNSERPDAANMISTQEAKHDSRVGLASALDSAQTILYCVNHQKRIVDDVLTLSKLDADLLDIAPVPTKITVVIRDALKMFDRELKAAAVQLSIIEDISLAENTIDYIMLDPNRFLQVLINLVNNAIKFTRTSPTRQILVRISATYQKPASSETMVYCPQTKQASRTVGFPSRRNGTDAVFMCFEVRDTGKGINDEEHTKLFKRFSQVSKTHIQYGGSGLGLWICRQITELMGGEIGVSKGQEEGATFAFFVRARKAQDKEIPVKSSTPHARTQSGPIPSTPPIKPSLEQSSRPIPGRSETNPGQPADSSITPSEHQNGTKVLVVEDNLINQKVLVKQLRSRGYLVTAANHGVEALNALRAASSSQHIPGEHSFNIVLCDIEMPIMGGLECVREIRRLEKEGVLHGHVPVIAVTANARSQQVQSALEAGMDDLTTKPYRIQEILKQIETHALPVPKIPPDDTAGE</sequence>